<dbReference type="EMBL" id="JANFAV010000002">
    <property type="protein sequence ID" value="MCW6534052.1"/>
    <property type="molecule type" value="Genomic_DNA"/>
</dbReference>
<gene>
    <name evidence="2" type="ORF">NEE01_04565</name>
</gene>
<dbReference type="AlphaFoldDB" id="A0AA41Z4T4"/>
<evidence type="ECO:0000313" key="3">
    <source>
        <dbReference type="Proteomes" id="UP001165565"/>
    </source>
</evidence>
<name>A0AA41Z4T4_9SPHN</name>
<protein>
    <recommendedName>
        <fullName evidence="4">DUF3138 family protein</fullName>
    </recommendedName>
</protein>
<dbReference type="Proteomes" id="UP001165565">
    <property type="component" value="Unassembled WGS sequence"/>
</dbReference>
<reference evidence="2" key="1">
    <citation type="submission" date="2022-06" db="EMBL/GenBank/DDBJ databases">
        <title>Sphingomonas sp. nov. isolated from rhizosphere soil of tomato.</title>
        <authorList>
            <person name="Dong H."/>
            <person name="Gao R."/>
        </authorList>
    </citation>
    <scope>NUCLEOTIDE SEQUENCE</scope>
    <source>
        <strain evidence="2">MMSM24</strain>
    </source>
</reference>
<keyword evidence="3" id="KW-1185">Reference proteome</keyword>
<evidence type="ECO:0008006" key="4">
    <source>
        <dbReference type="Google" id="ProtNLM"/>
    </source>
</evidence>
<accession>A0AA41Z4T4</accession>
<proteinExistence type="predicted"/>
<evidence type="ECO:0000313" key="2">
    <source>
        <dbReference type="EMBL" id="MCW6534052.1"/>
    </source>
</evidence>
<feature type="region of interest" description="Disordered" evidence="1">
    <location>
        <begin position="45"/>
        <end position="67"/>
    </location>
</feature>
<dbReference type="RefSeq" id="WP_265268031.1">
    <property type="nucleotide sequence ID" value="NZ_JANFAV010000002.1"/>
</dbReference>
<feature type="region of interest" description="Disordered" evidence="1">
    <location>
        <begin position="1"/>
        <end position="22"/>
    </location>
</feature>
<organism evidence="2 3">
    <name type="scientific">Sphingomonas lycopersici</name>
    <dbReference type="NCBI Taxonomy" id="2951807"/>
    <lineage>
        <taxon>Bacteria</taxon>
        <taxon>Pseudomonadati</taxon>
        <taxon>Pseudomonadota</taxon>
        <taxon>Alphaproteobacteria</taxon>
        <taxon>Sphingomonadales</taxon>
        <taxon>Sphingomonadaceae</taxon>
        <taxon>Sphingomonas</taxon>
    </lineage>
</organism>
<evidence type="ECO:0000256" key="1">
    <source>
        <dbReference type="SAM" id="MobiDB-lite"/>
    </source>
</evidence>
<comment type="caution">
    <text evidence="2">The sequence shown here is derived from an EMBL/GenBank/DDBJ whole genome shotgun (WGS) entry which is preliminary data.</text>
</comment>
<sequence>MKGSKSRACRPARRGTGTDSSVREEIAQLRAEIADLRQQLAEQTATTSRLAAAPAPAPAPSPVQTSNAADTAAIATLTEQNADLQRRVAKMEKPDRLPFKGISITPGGFLEMTSIYRTHNQGADIASTFNNIPFPQSHVANTHEFRMTARQSRLSLLAEGDASKQTHLAMYGEFDFQAAGVTANSNQSNSYSPRIRNLYGTIDQKLGSGDITAHVLFGQNWSLATMNSKGITPRAEVTPPVIEAQYVPGFTFTRQPQVRVAVDFDKKWWFALSLENPQTTFTGTVPSGFPDLVTTVPAGSGFGGNGIAENAISANRYPDVIGKVAYEGKFAGRTLHIEAFGMVRDFYERLNGTNHDVRGWGAGGSIGTQIIPGVLDAQFSGTVGDGIGRYGAANLADVTFNPDGTLTPLREYMLLGGLTAHPTKMLDIYVFGGEEWEDAHWSTVNGVNYGLGNPNFNGTGCLIEGSPLPCTVQTRAVKQITAGFWQRALQGPWGRVQLGLQYSRTWRETFNVNQGGAPTATQNMGFFSIRYYPF</sequence>
<feature type="compositionally biased region" description="Basic residues" evidence="1">
    <location>
        <begin position="1"/>
        <end position="13"/>
    </location>
</feature>